<feature type="region of interest" description="Disordered" evidence="2">
    <location>
        <begin position="1"/>
        <end position="55"/>
    </location>
</feature>
<sequence length="330" mass="35629">MTTPTTASSYPPMNYNYGFAQPPSSYEQQQQQQQQQPYYTGQIVPHYGPTGSYNAQYQNYQVPSSTGTPQYVSNTVSAASGNPPDLLETLYGSGNSYSLEQSPSGNTADDLFAAFEGAPVGNSNKAVVASRATPQVDDAFISSFSKEELAEQERLLKEIEQRKNNSTAIVPTEVNDMTVYQHQERLWNSAHQQQQQRKSNSYSNSMVPHSSSAYPSTMTVYESTNEHMIPVPRSHNPSGSDAVHPRRAEMKQARKVKTAGAATGGAIVGGIIFGPAWPLGVVVGGAAGAVAGKQISKAGERRAQRKWEKKSFQQYAVSESTVAKGGAAFA</sequence>
<dbReference type="AlphaFoldDB" id="A0A9K3PWE9"/>
<evidence type="ECO:0000313" key="3">
    <source>
        <dbReference type="EMBL" id="KAG7339110.1"/>
    </source>
</evidence>
<dbReference type="EMBL" id="JAGRRH010000012">
    <property type="protein sequence ID" value="KAG7362173.1"/>
    <property type="molecule type" value="Genomic_DNA"/>
</dbReference>
<evidence type="ECO:0000313" key="4">
    <source>
        <dbReference type="EMBL" id="KAG7362173.1"/>
    </source>
</evidence>
<protein>
    <recommendedName>
        <fullName evidence="6">Glycine zipper domain-containing protein</fullName>
    </recommendedName>
</protein>
<proteinExistence type="predicted"/>
<feature type="compositionally biased region" description="Polar residues" evidence="2">
    <location>
        <begin position="189"/>
        <end position="215"/>
    </location>
</feature>
<keyword evidence="5" id="KW-1185">Reference proteome</keyword>
<dbReference type="EMBL" id="JAGRRH010000041">
    <property type="protein sequence ID" value="KAG7339110.1"/>
    <property type="molecule type" value="Genomic_DNA"/>
</dbReference>
<keyword evidence="1" id="KW-0175">Coiled coil</keyword>
<reference evidence="4" key="1">
    <citation type="journal article" date="2021" name="Sci. Rep.">
        <title>Diploid genomic architecture of Nitzschia inconspicua, an elite biomass production diatom.</title>
        <authorList>
            <person name="Oliver A."/>
            <person name="Podell S."/>
            <person name="Pinowska A."/>
            <person name="Traller J.C."/>
            <person name="Smith S.R."/>
            <person name="McClure R."/>
            <person name="Beliaev A."/>
            <person name="Bohutskyi P."/>
            <person name="Hill E.A."/>
            <person name="Rabines A."/>
            <person name="Zheng H."/>
            <person name="Allen L.Z."/>
            <person name="Kuo A."/>
            <person name="Grigoriev I.V."/>
            <person name="Allen A.E."/>
            <person name="Hazlebeck D."/>
            <person name="Allen E.E."/>
        </authorList>
    </citation>
    <scope>NUCLEOTIDE SEQUENCE</scope>
    <source>
        <strain evidence="4">Hildebrandi</strain>
    </source>
</reference>
<evidence type="ECO:0000256" key="2">
    <source>
        <dbReference type="SAM" id="MobiDB-lite"/>
    </source>
</evidence>
<feature type="compositionally biased region" description="Polar residues" evidence="2">
    <location>
        <begin position="1"/>
        <end position="11"/>
    </location>
</feature>
<gene>
    <name evidence="3" type="ORF">IV203_017687</name>
    <name evidence="4" type="ORF">IV203_025839</name>
</gene>
<dbReference type="Proteomes" id="UP000693970">
    <property type="component" value="Unassembled WGS sequence"/>
</dbReference>
<feature type="coiled-coil region" evidence="1">
    <location>
        <begin position="142"/>
        <end position="169"/>
    </location>
</feature>
<reference evidence="4" key="2">
    <citation type="submission" date="2021-04" db="EMBL/GenBank/DDBJ databases">
        <authorList>
            <person name="Podell S."/>
        </authorList>
    </citation>
    <scope>NUCLEOTIDE SEQUENCE</scope>
    <source>
        <strain evidence="4">Hildebrandi</strain>
    </source>
</reference>
<evidence type="ECO:0000256" key="1">
    <source>
        <dbReference type="SAM" id="Coils"/>
    </source>
</evidence>
<evidence type="ECO:0008006" key="6">
    <source>
        <dbReference type="Google" id="ProtNLM"/>
    </source>
</evidence>
<feature type="region of interest" description="Disordered" evidence="2">
    <location>
        <begin position="188"/>
        <end position="215"/>
    </location>
</feature>
<accession>A0A9K3PWE9</accession>
<evidence type="ECO:0000313" key="5">
    <source>
        <dbReference type="Proteomes" id="UP000693970"/>
    </source>
</evidence>
<dbReference type="OrthoDB" id="56885at2759"/>
<name>A0A9K3PWE9_9STRA</name>
<organism evidence="4 5">
    <name type="scientific">Nitzschia inconspicua</name>
    <dbReference type="NCBI Taxonomy" id="303405"/>
    <lineage>
        <taxon>Eukaryota</taxon>
        <taxon>Sar</taxon>
        <taxon>Stramenopiles</taxon>
        <taxon>Ochrophyta</taxon>
        <taxon>Bacillariophyta</taxon>
        <taxon>Bacillariophyceae</taxon>
        <taxon>Bacillariophycidae</taxon>
        <taxon>Bacillariales</taxon>
        <taxon>Bacillariaceae</taxon>
        <taxon>Nitzschia</taxon>
    </lineage>
</organism>
<comment type="caution">
    <text evidence="4">The sequence shown here is derived from an EMBL/GenBank/DDBJ whole genome shotgun (WGS) entry which is preliminary data.</text>
</comment>